<feature type="domain" description="Trimeric autotransporter adhesin YadA-like stalk" evidence="14">
    <location>
        <begin position="205"/>
        <end position="236"/>
    </location>
</feature>
<dbReference type="SUPFAM" id="SSF54523">
    <property type="entry name" value="Pili subunits"/>
    <property type="match status" value="1"/>
</dbReference>
<keyword evidence="7" id="KW-0732">Signal</keyword>
<name>A0A192A4J1_9RALS</name>
<evidence type="ECO:0000256" key="7">
    <source>
        <dbReference type="ARBA" id="ARBA00022729"/>
    </source>
</evidence>
<dbReference type="InterPro" id="IPR005594">
    <property type="entry name" value="YadA_C"/>
</dbReference>
<evidence type="ECO:0000259" key="13">
    <source>
        <dbReference type="Pfam" id="PF05658"/>
    </source>
</evidence>
<dbReference type="CDD" id="cd12820">
    <property type="entry name" value="LbR_YadA-like"/>
    <property type="match status" value="2"/>
</dbReference>
<feature type="region of interest" description="Disordered" evidence="11">
    <location>
        <begin position="556"/>
        <end position="601"/>
    </location>
</feature>
<evidence type="ECO:0000259" key="12">
    <source>
        <dbReference type="Pfam" id="PF03895"/>
    </source>
</evidence>
<keyword evidence="8" id="KW-0653">Protein transport</keyword>
<evidence type="ECO:0000256" key="2">
    <source>
        <dbReference type="ARBA" id="ARBA00004442"/>
    </source>
</evidence>
<feature type="domain" description="Trimeric autotransporter adhesin YadA-like head" evidence="13">
    <location>
        <begin position="592"/>
        <end position="618"/>
    </location>
</feature>
<evidence type="ECO:0000256" key="8">
    <source>
        <dbReference type="ARBA" id="ARBA00022927"/>
    </source>
</evidence>
<dbReference type="Pfam" id="PF05662">
    <property type="entry name" value="YadA_stalk"/>
    <property type="match status" value="5"/>
</dbReference>
<feature type="domain" description="Trimeric autotransporter adhesin YadA-like head" evidence="13">
    <location>
        <begin position="138"/>
        <end position="158"/>
    </location>
</feature>
<keyword evidence="4" id="KW-0813">Transport</keyword>
<evidence type="ECO:0000313" key="16">
    <source>
        <dbReference type="EMBL" id="ANJ75304.1"/>
    </source>
</evidence>
<evidence type="ECO:0000259" key="15">
    <source>
        <dbReference type="Pfam" id="PF13018"/>
    </source>
</evidence>
<dbReference type="SUPFAM" id="SSF101967">
    <property type="entry name" value="Adhesin YadA, collagen-binding domain"/>
    <property type="match status" value="2"/>
</dbReference>
<dbReference type="GeneID" id="61528833"/>
<feature type="domain" description="Trimeric autotransporter adhesin YadA-like head" evidence="13">
    <location>
        <begin position="121"/>
        <end position="136"/>
    </location>
</feature>
<evidence type="ECO:0000256" key="1">
    <source>
        <dbReference type="ARBA" id="ARBA00004241"/>
    </source>
</evidence>
<comment type="subcellular location">
    <subcellularLocation>
        <location evidence="2">Cell outer membrane</location>
    </subcellularLocation>
    <subcellularLocation>
        <location evidence="1">Cell surface</location>
    </subcellularLocation>
</comment>
<dbReference type="GO" id="GO:0009279">
    <property type="term" value="C:cell outer membrane"/>
    <property type="evidence" value="ECO:0007669"/>
    <property type="project" value="UniProtKB-SubCell"/>
</dbReference>
<dbReference type="GO" id="GO:0009986">
    <property type="term" value="C:cell surface"/>
    <property type="evidence" value="ECO:0007669"/>
    <property type="project" value="UniProtKB-SubCell"/>
</dbReference>
<evidence type="ECO:0000256" key="6">
    <source>
        <dbReference type="ARBA" id="ARBA00022692"/>
    </source>
</evidence>
<reference evidence="17" key="1">
    <citation type="submission" date="2016-06" db="EMBL/GenBank/DDBJ databases">
        <authorList>
            <person name="Xu Y."/>
            <person name="Nagy A."/>
            <person name="Yan X."/>
            <person name="Kim S.W."/>
            <person name="Haley B."/>
            <person name="Liu N.T."/>
            <person name="Nou X."/>
        </authorList>
    </citation>
    <scope>NUCLEOTIDE SEQUENCE [LARGE SCALE GENOMIC DNA]</scope>
    <source>
        <strain evidence="17">ATCC 49129</strain>
    </source>
</reference>
<evidence type="ECO:0000256" key="5">
    <source>
        <dbReference type="ARBA" id="ARBA00022452"/>
    </source>
</evidence>
<keyword evidence="9" id="KW-0472">Membrane</keyword>
<feature type="domain" description="Trimeric autotransporter adhesin YadA-like stalk" evidence="14">
    <location>
        <begin position="460"/>
        <end position="481"/>
    </location>
</feature>
<dbReference type="RefSeq" id="WP_064807802.1">
    <property type="nucleotide sequence ID" value="NZ_CP016023.1"/>
</dbReference>
<sequence>MNKIYRSVWNTTTNTWTAAAETAKSHSKGSARAARSVLAALVQGGAAMGGASAAEVCTTEDGKRGALDATGACRVTTSSSEAIGTMGSIGATATLDDAYIKVGNGNGAWGNAAISGNAANIAIGAGSQSSGTNSVAASVAVGALSKATGDSSTALGSDTTASGLTSTAVGSNTSATHSNSVALGYQSATDRADSVSVGSTSKQRQITNMAAGTQANDAVNVSQLKSSVEALGGGATINPDGTIKAPSYTLANGGTQTTVGGALGALDGAITTTNNNVAANKTSIENIRTDLSSGTLGLVRQAAAGADLTVGEDIDGAAVNFAGKAGNRTLTGVANGAVSATSADAVNGSQLHGVSTSVASAIGAGSTVNADGSITAPSFTVGDGKGGTTTVNNVGAVVSNLDGRTTKNESDIGSIRDDMNSGSIGLVKQATPTSNITVAADSGGSVVNFANNTGGNRVLSGVAAGIGNNDAVSVGQLKSVIGYNIVDPLDPLMAVRYDDASMKSVTFGTDSMGIFLNNVRGGDISAGSLQAVNGGQLYAMQQDFNSRFGKLDDRVKDIESGSGVGPGLPPGGGAEEGSGGPGSIVVGDGADASGKNSSAIGSGAVASGENASAIGNGAVASGKDSTAIGQGAQATHESSMALGTGSQTSRENEVSIGAPGAERYLGNVKDGELDHDAVNVRQLRGVQNQVDTNRRDAMGGTAAAMAVAGLPQSSMPGKTFMAISGSTYGGEQGTAVGVSYMSKDGRWLVKSAVNTSTRGEVGAVVGGGFYW</sequence>
<comment type="similarity">
    <text evidence="3">Belongs to the autotransporter-2 (AT-2) (TC 1.B.40) family.</text>
</comment>
<feature type="region of interest" description="Disordered" evidence="11">
    <location>
        <begin position="619"/>
        <end position="654"/>
    </location>
</feature>
<feature type="compositionally biased region" description="Polar residues" evidence="11">
    <location>
        <begin position="623"/>
        <end position="638"/>
    </location>
</feature>
<feature type="domain" description="Trimeric autotransporter adhesin YadA-like head" evidence="13">
    <location>
        <begin position="161"/>
        <end position="187"/>
    </location>
</feature>
<gene>
    <name evidence="16" type="ORF">A9Y76_22590</name>
</gene>
<dbReference type="InterPro" id="IPR008635">
    <property type="entry name" value="Coiled_stalk_dom"/>
</dbReference>
<feature type="domain" description="Trimeric autotransporter adhesin YadA-like C-terminal membrane anchor" evidence="12">
    <location>
        <begin position="711"/>
        <end position="771"/>
    </location>
</feature>
<dbReference type="EMBL" id="CP016023">
    <property type="protein sequence ID" value="ANJ75304.1"/>
    <property type="molecule type" value="Genomic_DNA"/>
</dbReference>
<dbReference type="Gene3D" id="2.150.10.10">
    <property type="entry name" value="Serralysin-like metalloprotease, C-terminal"/>
    <property type="match status" value="4"/>
</dbReference>
<feature type="domain" description="Trimeric autotransporter adhesin YadA-like stalk" evidence="14">
    <location>
        <begin position="667"/>
        <end position="697"/>
    </location>
</feature>
<feature type="domain" description="Trimeric autotransporter adhesin YadA-like stalk" evidence="14">
    <location>
        <begin position="531"/>
        <end position="556"/>
    </location>
</feature>
<dbReference type="Gene3D" id="3.30.1300.30">
    <property type="entry name" value="GSPII I/J protein-like"/>
    <property type="match status" value="1"/>
</dbReference>
<dbReference type="Pfam" id="PF13018">
    <property type="entry name" value="ESPR"/>
    <property type="match status" value="1"/>
</dbReference>
<accession>A0A192A4J1</accession>
<feature type="compositionally biased region" description="Gly residues" evidence="11">
    <location>
        <begin position="562"/>
        <end position="582"/>
    </location>
</feature>
<evidence type="ECO:0000313" key="17">
    <source>
        <dbReference type="Proteomes" id="UP000078572"/>
    </source>
</evidence>
<feature type="domain" description="Trimeric autotransporter adhesin YadA-like stalk" evidence="14">
    <location>
        <begin position="330"/>
        <end position="372"/>
    </location>
</feature>
<evidence type="ECO:0000259" key="14">
    <source>
        <dbReference type="Pfam" id="PF05662"/>
    </source>
</evidence>
<dbReference type="Proteomes" id="UP000078572">
    <property type="component" value="Chromosome 2"/>
</dbReference>
<dbReference type="GO" id="GO:0015031">
    <property type="term" value="P:protein transport"/>
    <property type="evidence" value="ECO:0007669"/>
    <property type="project" value="UniProtKB-KW"/>
</dbReference>
<dbReference type="AlphaFoldDB" id="A0A192A4J1"/>
<evidence type="ECO:0000256" key="10">
    <source>
        <dbReference type="ARBA" id="ARBA00023237"/>
    </source>
</evidence>
<dbReference type="Gene3D" id="1.20.5.170">
    <property type="match status" value="1"/>
</dbReference>
<organism evidence="16 17">
    <name type="scientific">Ralstonia insidiosa</name>
    <dbReference type="NCBI Taxonomy" id="190721"/>
    <lineage>
        <taxon>Bacteria</taxon>
        <taxon>Pseudomonadati</taxon>
        <taxon>Pseudomonadota</taxon>
        <taxon>Betaproteobacteria</taxon>
        <taxon>Burkholderiales</taxon>
        <taxon>Burkholderiaceae</taxon>
        <taxon>Ralstonia</taxon>
    </lineage>
</organism>
<dbReference type="InterPro" id="IPR008640">
    <property type="entry name" value="Adhesin_Head_dom"/>
</dbReference>
<keyword evidence="5" id="KW-1134">Transmembrane beta strand</keyword>
<protein>
    <submittedName>
        <fullName evidence="16">Uncharacterized protein</fullName>
    </submittedName>
</protein>
<keyword evidence="10" id="KW-0998">Cell outer membrane</keyword>
<evidence type="ECO:0000256" key="4">
    <source>
        <dbReference type="ARBA" id="ARBA00022448"/>
    </source>
</evidence>
<dbReference type="InterPro" id="IPR045584">
    <property type="entry name" value="Pilin-like"/>
</dbReference>
<evidence type="ECO:0000256" key="11">
    <source>
        <dbReference type="SAM" id="MobiDB-lite"/>
    </source>
</evidence>
<keyword evidence="6" id="KW-0812">Transmembrane</keyword>
<dbReference type="OrthoDB" id="8929879at2"/>
<dbReference type="Pfam" id="PF05658">
    <property type="entry name" value="YadA_head"/>
    <property type="match status" value="5"/>
</dbReference>
<dbReference type="Pfam" id="PF03895">
    <property type="entry name" value="YadA_anchor"/>
    <property type="match status" value="1"/>
</dbReference>
<feature type="domain" description="Trimeric autotransporter adhesin YadA-like head" evidence="13">
    <location>
        <begin position="620"/>
        <end position="646"/>
    </location>
</feature>
<evidence type="ECO:0000256" key="9">
    <source>
        <dbReference type="ARBA" id="ARBA00023136"/>
    </source>
</evidence>
<feature type="domain" description="ESPR" evidence="15">
    <location>
        <begin position="1"/>
        <end position="45"/>
    </location>
</feature>
<dbReference type="InterPro" id="IPR011049">
    <property type="entry name" value="Serralysin-like_metalloprot_C"/>
</dbReference>
<dbReference type="InterPro" id="IPR024973">
    <property type="entry name" value="ESPR"/>
</dbReference>
<proteinExistence type="inferred from homology"/>
<evidence type="ECO:0000256" key="3">
    <source>
        <dbReference type="ARBA" id="ARBA00005848"/>
    </source>
</evidence>
<keyword evidence="17" id="KW-1185">Reference proteome</keyword>